<dbReference type="InterPro" id="IPR036249">
    <property type="entry name" value="Thioredoxin-like_sf"/>
</dbReference>
<proteinExistence type="inferred from homology"/>
<dbReference type="Pfam" id="PF02114">
    <property type="entry name" value="Phosducin"/>
    <property type="match status" value="1"/>
</dbReference>
<accession>A0A6A5S2R8</accession>
<dbReference type="GO" id="GO:0006457">
    <property type="term" value="P:protein folding"/>
    <property type="evidence" value="ECO:0007669"/>
    <property type="project" value="TreeGrafter"/>
</dbReference>
<evidence type="ECO:0000313" key="5">
    <source>
        <dbReference type="Proteomes" id="UP000800082"/>
    </source>
</evidence>
<dbReference type="EMBL" id="ML978956">
    <property type="protein sequence ID" value="KAF1934412.1"/>
    <property type="molecule type" value="Genomic_DNA"/>
</dbReference>
<protein>
    <submittedName>
        <fullName evidence="4">Phosducin family protein</fullName>
    </submittedName>
</protein>
<dbReference type="PANTHER" id="PTHR45809:SF3">
    <property type="entry name" value="VIRAL IAP-ASSOCIATED FACTOR HOMOLOG"/>
    <property type="match status" value="1"/>
</dbReference>
<evidence type="ECO:0000313" key="4">
    <source>
        <dbReference type="EMBL" id="KAF1934412.1"/>
    </source>
</evidence>
<evidence type="ECO:0000256" key="2">
    <source>
        <dbReference type="SAM" id="MobiDB-lite"/>
    </source>
</evidence>
<dbReference type="SUPFAM" id="SSF52833">
    <property type="entry name" value="Thioredoxin-like"/>
    <property type="match status" value="1"/>
</dbReference>
<feature type="domain" description="Phosducin" evidence="3">
    <location>
        <begin position="69"/>
        <end position="210"/>
    </location>
</feature>
<gene>
    <name evidence="4" type="ORF">M421DRAFT_97323</name>
</gene>
<reference evidence="4" key="1">
    <citation type="journal article" date="2020" name="Stud. Mycol.">
        <title>101 Dothideomycetes genomes: a test case for predicting lifestyles and emergence of pathogens.</title>
        <authorList>
            <person name="Haridas S."/>
            <person name="Albert R."/>
            <person name="Binder M."/>
            <person name="Bloem J."/>
            <person name="Labutti K."/>
            <person name="Salamov A."/>
            <person name="Andreopoulos B."/>
            <person name="Baker S."/>
            <person name="Barry K."/>
            <person name="Bills G."/>
            <person name="Bluhm B."/>
            <person name="Cannon C."/>
            <person name="Castanera R."/>
            <person name="Culley D."/>
            <person name="Daum C."/>
            <person name="Ezra D."/>
            <person name="Gonzalez J."/>
            <person name="Henrissat B."/>
            <person name="Kuo A."/>
            <person name="Liang C."/>
            <person name="Lipzen A."/>
            <person name="Lutzoni F."/>
            <person name="Magnuson J."/>
            <person name="Mondo S."/>
            <person name="Nolan M."/>
            <person name="Ohm R."/>
            <person name="Pangilinan J."/>
            <person name="Park H.-J."/>
            <person name="Ramirez L."/>
            <person name="Alfaro M."/>
            <person name="Sun H."/>
            <person name="Tritt A."/>
            <person name="Yoshinaga Y."/>
            <person name="Zwiers L.-H."/>
            <person name="Turgeon B."/>
            <person name="Goodwin S."/>
            <person name="Spatafora J."/>
            <person name="Crous P."/>
            <person name="Grigoriev I."/>
        </authorList>
    </citation>
    <scope>NUCLEOTIDE SEQUENCE</scope>
    <source>
        <strain evidence="4">CBS 183.55</strain>
    </source>
</reference>
<dbReference type="RefSeq" id="XP_033454660.1">
    <property type="nucleotide sequence ID" value="XM_033598491.1"/>
</dbReference>
<dbReference type="InterPro" id="IPR051498">
    <property type="entry name" value="Phosducin-like_chap/apop_reg"/>
</dbReference>
<feature type="compositionally biased region" description="Basic and acidic residues" evidence="2">
    <location>
        <begin position="217"/>
        <end position="233"/>
    </location>
</feature>
<dbReference type="InterPro" id="IPR024253">
    <property type="entry name" value="Phosducin_thioredoxin-like_dom"/>
</dbReference>
<dbReference type="AlphaFoldDB" id="A0A6A5S2R8"/>
<dbReference type="GeneID" id="54356158"/>
<name>A0A6A5S2R8_9PLEO</name>
<dbReference type="GO" id="GO:0005737">
    <property type="term" value="C:cytoplasm"/>
    <property type="evidence" value="ECO:0007669"/>
    <property type="project" value="TreeGrafter"/>
</dbReference>
<sequence>MQMPDMPINVEVDPNEDTEWNDILRSKGIIPEKPPSPTPMIEEALNEARRLAHENRLEGKELDELAELEDDEDEDFLESYRRKRMNELSSITNASIYNQVYHLQKPDYSRDVTEASKESHIFVLLTSTTGTNTESRVAAESWTLLAQRFGDVKFCQMRADLCIEGYPDRNTPTVLVYRDEQIVKQIVTLRELAGLQTKAADWEKLLVDLGAVKIGDSRLSRRPGQEDEGEKTTGIRQGRTMAQADGDDSDWD</sequence>
<dbReference type="OrthoDB" id="45518at2759"/>
<dbReference type="PANTHER" id="PTHR45809">
    <property type="entry name" value="VIRAL IAP-ASSOCIATED FACTOR HOMOLOG"/>
    <property type="match status" value="1"/>
</dbReference>
<dbReference type="Proteomes" id="UP000800082">
    <property type="component" value="Unassembled WGS sequence"/>
</dbReference>
<evidence type="ECO:0000259" key="3">
    <source>
        <dbReference type="Pfam" id="PF02114"/>
    </source>
</evidence>
<evidence type="ECO:0000256" key="1">
    <source>
        <dbReference type="ARBA" id="ARBA00009686"/>
    </source>
</evidence>
<organism evidence="4 5">
    <name type="scientific">Didymella exigua CBS 183.55</name>
    <dbReference type="NCBI Taxonomy" id="1150837"/>
    <lineage>
        <taxon>Eukaryota</taxon>
        <taxon>Fungi</taxon>
        <taxon>Dikarya</taxon>
        <taxon>Ascomycota</taxon>
        <taxon>Pezizomycotina</taxon>
        <taxon>Dothideomycetes</taxon>
        <taxon>Pleosporomycetidae</taxon>
        <taxon>Pleosporales</taxon>
        <taxon>Pleosporineae</taxon>
        <taxon>Didymellaceae</taxon>
        <taxon>Didymella</taxon>
    </lineage>
</organism>
<dbReference type="Gene3D" id="3.40.30.10">
    <property type="entry name" value="Glutaredoxin"/>
    <property type="match status" value="1"/>
</dbReference>
<feature type="region of interest" description="Disordered" evidence="2">
    <location>
        <begin position="217"/>
        <end position="252"/>
    </location>
</feature>
<keyword evidence="5" id="KW-1185">Reference proteome</keyword>
<comment type="similarity">
    <text evidence="1">Belongs to the phosducin family.</text>
</comment>